<dbReference type="GO" id="GO:0016020">
    <property type="term" value="C:membrane"/>
    <property type="evidence" value="ECO:0007669"/>
    <property type="project" value="InterPro"/>
</dbReference>
<dbReference type="GO" id="GO:0008146">
    <property type="term" value="F:sulfotransferase activity"/>
    <property type="evidence" value="ECO:0007669"/>
    <property type="project" value="InterPro"/>
</dbReference>
<name>A0A3E0WZ74_9GAMM</name>
<sequence>MLVSYSHNFLFIHIAKTGGTSVRAALRKYRGAPRYAVPLFLTSMFSQMTRPRHKLGVKFPRHAKAIAAKEMLPAPIFNEMFKFAIVRNPWDLQVSSYHHIRREKPEVLEGVKSFEEFLRLKFDPERDYNYMLDISAERQWEYLADLNGNIIVDFIGRYERLQDDFATICDRIGIPTPTLPHERKAKDRSVYRDYYTEATAAMVAEHYQRDIELLNYSF</sequence>
<proteinExistence type="predicted"/>
<organism evidence="1 2">
    <name type="scientific">Alkalilimnicola ehrlichii</name>
    <dbReference type="NCBI Taxonomy" id="351052"/>
    <lineage>
        <taxon>Bacteria</taxon>
        <taxon>Pseudomonadati</taxon>
        <taxon>Pseudomonadota</taxon>
        <taxon>Gammaproteobacteria</taxon>
        <taxon>Chromatiales</taxon>
        <taxon>Ectothiorhodospiraceae</taxon>
        <taxon>Alkalilimnicola</taxon>
    </lineage>
</organism>
<dbReference type="RefSeq" id="WP_116301796.1">
    <property type="nucleotide sequence ID" value="NZ_NFZV01000006.1"/>
</dbReference>
<dbReference type="Gene3D" id="3.40.50.300">
    <property type="entry name" value="P-loop containing nucleotide triphosphate hydrolases"/>
    <property type="match status" value="1"/>
</dbReference>
<dbReference type="Pfam" id="PF03567">
    <property type="entry name" value="Sulfotransfer_2"/>
    <property type="match status" value="1"/>
</dbReference>
<reference evidence="2" key="1">
    <citation type="submission" date="2017-05" db="EMBL/GenBank/DDBJ databases">
        <authorList>
            <person name="Sharma S."/>
            <person name="Sidhu C."/>
            <person name="Pinnaka A.K."/>
        </authorList>
    </citation>
    <scope>NUCLEOTIDE SEQUENCE [LARGE SCALE GENOMIC DNA]</scope>
    <source>
        <strain evidence="2">AK93</strain>
    </source>
</reference>
<keyword evidence="1" id="KW-0808">Transferase</keyword>
<gene>
    <name evidence="1" type="ORF">CAL65_09260</name>
</gene>
<keyword evidence="2" id="KW-1185">Reference proteome</keyword>
<accession>A0A3E0WZ74</accession>
<comment type="caution">
    <text evidence="1">The sequence shown here is derived from an EMBL/GenBank/DDBJ whole genome shotgun (WGS) entry which is preliminary data.</text>
</comment>
<protein>
    <submittedName>
        <fullName evidence="1">Sulfotransferase</fullName>
    </submittedName>
</protein>
<dbReference type="SUPFAM" id="SSF52540">
    <property type="entry name" value="P-loop containing nucleoside triphosphate hydrolases"/>
    <property type="match status" value="1"/>
</dbReference>
<dbReference type="EMBL" id="NFZW01000007">
    <property type="protein sequence ID" value="RFA37463.1"/>
    <property type="molecule type" value="Genomic_DNA"/>
</dbReference>
<dbReference type="Proteomes" id="UP000256763">
    <property type="component" value="Unassembled WGS sequence"/>
</dbReference>
<dbReference type="AlphaFoldDB" id="A0A3E0WZ74"/>
<evidence type="ECO:0000313" key="2">
    <source>
        <dbReference type="Proteomes" id="UP000256763"/>
    </source>
</evidence>
<dbReference type="InterPro" id="IPR027417">
    <property type="entry name" value="P-loop_NTPase"/>
</dbReference>
<dbReference type="InterPro" id="IPR005331">
    <property type="entry name" value="Sulfotransferase"/>
</dbReference>
<evidence type="ECO:0000313" key="1">
    <source>
        <dbReference type="EMBL" id="RFA37463.1"/>
    </source>
</evidence>
<dbReference type="OrthoDB" id="288532at2"/>